<evidence type="ECO:0008006" key="3">
    <source>
        <dbReference type="Google" id="ProtNLM"/>
    </source>
</evidence>
<sequence>MTVPYTETVAGDEVFMFWIGSLTGEYTDSIKLNEFTAGKEVPFNIEAKLIKDNEGGKVIVRYQIKRTAGGTSYAEPLEFSVGVALDLTAPGIKEAPNGTSLDPINAQTELTAVVAPGGLRLHDKITVIFTGAAGTPAGGSHTTTPWTVTALGPQHIPLHVPVIAFNLGKTVEITYIVTRDSKPSPPSQALTLVVLPLDNRYLDKPLILQASDGGEGRELDVSLLTAAATVQVNSWPHIALGQPVWSQVKGTKKDGGVYDVIFWEPPRAQTNATWIRQGFWTYSIPLIDLQKLQDGSELTVIFKAGLGGSAVEGEAVSFPLRTYIVKTVEDVKPEIGKITGSTNEAEIPQGGVTVETAVTLSGVAAKGQKVEVFDGNVSKGQATALATTGVWTLPVTALAVAAHSFTAKALYGSNPVSAARTLTVTAVVVPTLSYVLDDKNVEVPEGQTTVSTTLNLKGTASLGQRVEIFDGNGPSAVSKGVATASATGEWERTITLEVGARRLYAKSLYHLSPVYSEIRHLTILSLAAIEIHNFGPRLFEYGRIYDIGEANLTWINVNGTQREGHGGDSLLMFNRHSRGIGEDKTLFDLKDRTFKALTLSYNINGLPENGGPLLRDRVLGHINFMNQRSIVHKFELVAFGSGAERETFIPMPNNSMFNSIEIQLYYPYLERYAYQLYVYWITCQNTL</sequence>
<protein>
    <recommendedName>
        <fullName evidence="3">Bacterial Ig-like domain-containing protein</fullName>
    </recommendedName>
</protein>
<dbReference type="RefSeq" id="WP_217844303.1">
    <property type="nucleotide sequence ID" value="NZ_CP077091.1"/>
</dbReference>
<accession>A0A9E6P1V4</accession>
<evidence type="ECO:0000313" key="1">
    <source>
        <dbReference type="EMBL" id="QXI18378.1"/>
    </source>
</evidence>
<dbReference type="EMBL" id="CP077091">
    <property type="protein sequence ID" value="QXI18378.1"/>
    <property type="molecule type" value="Genomic_DNA"/>
</dbReference>
<evidence type="ECO:0000313" key="2">
    <source>
        <dbReference type="Proteomes" id="UP000631521"/>
    </source>
</evidence>
<dbReference type="KEGG" id="phv:HU739_005120"/>
<reference evidence="1 2" key="1">
    <citation type="journal article" date="2020" name="Microorganisms">
        <title>Reliable Identification of Environmental Pseudomonas Isolates Using the rpoD Gene.</title>
        <authorList>
            <consortium name="The Broad Institute Genome Sequencing Platform"/>
            <person name="Girard L."/>
            <person name="Lood C."/>
            <person name="Rokni-Zadeh H."/>
            <person name="van Noort V."/>
            <person name="Lavigne R."/>
            <person name="De Mot R."/>
        </authorList>
    </citation>
    <scope>NUCLEOTIDE SEQUENCE [LARGE SCALE GENOMIC DNA]</scope>
    <source>
        <strain evidence="1 2">SWRI65</strain>
    </source>
</reference>
<dbReference type="AlphaFoldDB" id="A0A9E6P1V4"/>
<dbReference type="Proteomes" id="UP000631521">
    <property type="component" value="Chromosome"/>
</dbReference>
<organism evidence="1 2">
    <name type="scientific">Pseudomonas hamedanensis</name>
    <dbReference type="NCBI Taxonomy" id="2745504"/>
    <lineage>
        <taxon>Bacteria</taxon>
        <taxon>Pseudomonadati</taxon>
        <taxon>Pseudomonadota</taxon>
        <taxon>Gammaproteobacteria</taxon>
        <taxon>Pseudomonadales</taxon>
        <taxon>Pseudomonadaceae</taxon>
        <taxon>Pseudomonas</taxon>
    </lineage>
</organism>
<gene>
    <name evidence="1" type="ORF">HU739_005120</name>
</gene>
<reference evidence="1 2" key="2">
    <citation type="journal article" date="2021" name="Microorganisms">
        <title>The Ever-Expanding Pseudomonas Genus: Description of 43 New Species and Partition of the Pseudomonas putida Group.</title>
        <authorList>
            <person name="Girard L."/>
            <person name="Lood C."/>
            <person name="Hofte M."/>
            <person name="Vandamme P."/>
            <person name="Rokni-Zadeh H."/>
            <person name="van Noort V."/>
            <person name="Lavigne R."/>
            <person name="De Mot R."/>
        </authorList>
    </citation>
    <scope>NUCLEOTIDE SEQUENCE [LARGE SCALE GENOMIC DNA]</scope>
    <source>
        <strain evidence="1 2">SWRI65</strain>
    </source>
</reference>
<keyword evidence="2" id="KW-1185">Reference proteome</keyword>
<proteinExistence type="predicted"/>
<name>A0A9E6P1V4_9PSED</name>